<keyword evidence="2" id="KW-1185">Reference proteome</keyword>
<reference evidence="1" key="1">
    <citation type="journal article" date="2022" name="bioRxiv">
        <title>Sequencing and chromosome-scale assembly of the giantPleurodeles waltlgenome.</title>
        <authorList>
            <person name="Brown T."/>
            <person name="Elewa A."/>
            <person name="Iarovenko S."/>
            <person name="Subramanian E."/>
            <person name="Araus A.J."/>
            <person name="Petzold A."/>
            <person name="Susuki M."/>
            <person name="Suzuki K.-i.T."/>
            <person name="Hayashi T."/>
            <person name="Toyoda A."/>
            <person name="Oliveira C."/>
            <person name="Osipova E."/>
            <person name="Leigh N.D."/>
            <person name="Simon A."/>
            <person name="Yun M.H."/>
        </authorList>
    </citation>
    <scope>NUCLEOTIDE SEQUENCE</scope>
    <source>
        <strain evidence="1">20211129_DDA</strain>
        <tissue evidence="1">Liver</tissue>
    </source>
</reference>
<dbReference type="EMBL" id="JANPWB010000008">
    <property type="protein sequence ID" value="KAJ1160249.1"/>
    <property type="molecule type" value="Genomic_DNA"/>
</dbReference>
<organism evidence="1 2">
    <name type="scientific">Pleurodeles waltl</name>
    <name type="common">Iberian ribbed newt</name>
    <dbReference type="NCBI Taxonomy" id="8319"/>
    <lineage>
        <taxon>Eukaryota</taxon>
        <taxon>Metazoa</taxon>
        <taxon>Chordata</taxon>
        <taxon>Craniata</taxon>
        <taxon>Vertebrata</taxon>
        <taxon>Euteleostomi</taxon>
        <taxon>Amphibia</taxon>
        <taxon>Batrachia</taxon>
        <taxon>Caudata</taxon>
        <taxon>Salamandroidea</taxon>
        <taxon>Salamandridae</taxon>
        <taxon>Pleurodelinae</taxon>
        <taxon>Pleurodeles</taxon>
    </lineage>
</organism>
<sequence>MAHSASGRGPLLIKCVTPCSGRYTMIPWCETSCRGDQDCPKCGTPGEGGAPVLGATLPATMPTPRVLEAADSGRGNLYVLHSSP</sequence>
<name>A0AAV7S9J6_PLEWA</name>
<protein>
    <submittedName>
        <fullName evidence="1">Uncharacterized protein</fullName>
    </submittedName>
</protein>
<gene>
    <name evidence="1" type="ORF">NDU88_000751</name>
</gene>
<evidence type="ECO:0000313" key="2">
    <source>
        <dbReference type="Proteomes" id="UP001066276"/>
    </source>
</evidence>
<proteinExistence type="predicted"/>
<accession>A0AAV7S9J6</accession>
<evidence type="ECO:0000313" key="1">
    <source>
        <dbReference type="EMBL" id="KAJ1160249.1"/>
    </source>
</evidence>
<dbReference type="AlphaFoldDB" id="A0AAV7S9J6"/>
<dbReference type="Proteomes" id="UP001066276">
    <property type="component" value="Chromosome 4_2"/>
</dbReference>
<comment type="caution">
    <text evidence="1">The sequence shown here is derived from an EMBL/GenBank/DDBJ whole genome shotgun (WGS) entry which is preliminary data.</text>
</comment>